<dbReference type="Pfam" id="PF00975">
    <property type="entry name" value="Thioesterase"/>
    <property type="match status" value="1"/>
</dbReference>
<dbReference type="PROSITE" id="PS52004">
    <property type="entry name" value="KS3_2"/>
    <property type="match status" value="1"/>
</dbReference>
<dbReference type="InterPro" id="IPR032088">
    <property type="entry name" value="SAT"/>
</dbReference>
<dbReference type="GO" id="GO:0004315">
    <property type="term" value="F:3-oxoacyl-[acyl-carrier-protein] synthase activity"/>
    <property type="evidence" value="ECO:0007669"/>
    <property type="project" value="InterPro"/>
</dbReference>
<dbReference type="InterPro" id="IPR049900">
    <property type="entry name" value="PKS_mFAS_DH"/>
</dbReference>
<dbReference type="PANTHER" id="PTHR43775">
    <property type="entry name" value="FATTY ACID SYNTHASE"/>
    <property type="match status" value="1"/>
</dbReference>
<dbReference type="Gene3D" id="3.30.70.3290">
    <property type="match status" value="1"/>
</dbReference>
<dbReference type="InterPro" id="IPR016039">
    <property type="entry name" value="Thiolase-like"/>
</dbReference>
<evidence type="ECO:0000259" key="8">
    <source>
        <dbReference type="PROSITE" id="PS52019"/>
    </source>
</evidence>
<dbReference type="SUPFAM" id="SSF53901">
    <property type="entry name" value="Thiolase-like"/>
    <property type="match status" value="1"/>
</dbReference>
<dbReference type="PROSITE" id="PS00012">
    <property type="entry name" value="PHOSPHOPANTETHEINE"/>
    <property type="match status" value="1"/>
</dbReference>
<keyword evidence="10" id="KW-1185">Reference proteome</keyword>
<dbReference type="NCBIfam" id="TIGR04532">
    <property type="entry name" value="PT_fungal_PKS"/>
    <property type="match status" value="1"/>
</dbReference>
<evidence type="ECO:0000256" key="4">
    <source>
        <dbReference type="PROSITE-ProRule" id="PRU01363"/>
    </source>
</evidence>
<dbReference type="InterPro" id="IPR016036">
    <property type="entry name" value="Malonyl_transacylase_ACP-bd"/>
</dbReference>
<dbReference type="SUPFAM" id="SSF47336">
    <property type="entry name" value="ACP-like"/>
    <property type="match status" value="1"/>
</dbReference>
<dbReference type="OrthoDB" id="329835at2759"/>
<evidence type="ECO:0000259" key="7">
    <source>
        <dbReference type="PROSITE" id="PS52004"/>
    </source>
</evidence>
<feature type="compositionally biased region" description="Low complexity" evidence="5">
    <location>
        <begin position="1759"/>
        <end position="1779"/>
    </location>
</feature>
<dbReference type="GO" id="GO:0044550">
    <property type="term" value="P:secondary metabolite biosynthetic process"/>
    <property type="evidence" value="ECO:0007669"/>
    <property type="project" value="TreeGrafter"/>
</dbReference>
<dbReference type="InterPro" id="IPR009081">
    <property type="entry name" value="PP-bd_ACP"/>
</dbReference>
<sequence length="2123" mass="230799">MHSNPPRAHSTLDESIASIYVFGDQTDDFRSSLRALLCAKSNSVLDAFLKASYCSIRAEILQNPEGIGRQAFSNLLELLEVVLPDHHRVALDHALATICHFGLFLEKCGKLRGGYPNQRVTRYLGICTGSLAAAAIRCCHSPLELLPVAVRTCVLAYRVGAYAGEHASRYDIGQGGEHSWAMTVLAESGDASQVIKDFLETQSSPLAFPPYISSIWVRGATISGPPTVLRELREARCFRAAAMLPLYAPYHALDVYDDTEIERLVDELGIFGNGHDSAPLGFDATGNLPDSVPKGLRSALNEALRDILVHQVNFHNILGEVKTYMEVNKASKAVLIAVASSAGSSICQALTSESGIPKVELARETILPFNDNDIRNSRRQYNSQAEIAIVGMSCRLPQAAGVDDFWDLLHEGLDVHRVVPPTRWDASTHVDCSAKPRKNTSATPYGCWLEDPGLFDGRFFGMSPRECEQVDPASRLALLTAYEAMEDGGIVPGQQSTRLDRVGVCYGVTSNDWMETNSAQDIDTYMIPGGNRAFIPGRINYCFKFSGPSLAIDTACSSSLAAVHTACNILWRGEADTMITGGTNILTNPDFTAGLDRGRFLSRTGGCKTFDDEADGYCRGEGVATLILKRLDDAIADGDNIKGVILNVLTNHSAEAESITRPSLHAQRAIFTKVLDGLSPLNISYVEMHGTGTQVGDATEMNSLLEVVAPARGPHRRSETEGEIVHLGSVKANIGHGEAAAGATSLIKLLLMMEKSEIPPHVGIKSRLNRKFPNDMSSRGVRIASQPTAWVRTAPDRPRYALLNNFSAAGGNTTLLLRDYPRVIQQTAHLSSDARSTHMLVLSAKTATALQTTGKAMLGYLRNHPNLCVPSLSYTTTARRMHHRFRIAVAGPSIEQLTSALSSALAQDVGTSRAVTKPAIIFAFTGQGSYYVGMGRQLYKYHEGFRNNMNRYSQIALRRGFTPFMALISGEPSMEESVASSEAVQLAIVCLQMALTRLWSSWGISPSGVIGHSLGHYAALHAARVISEADTIFLVGMRARLIEAKCQPGTHKMLRVRAAAAAVSPILATHSLEIACINGQDDIVLSGPADGVELCSSELASQNVPCQVLNVPFAFHSSQVDCALKGFQTSIGGVKFHPPQVPIICPRQERVLRSAHQLGPAHLVDHLRHQVNFVAGLEAAQSEGLIGKPNHTMFLEIGHTGTLTGMLKGCLKEGPITAFPSLRAKLDPWQTLVPALNAFYQAGVDVKWDEYHRCFAKGLEVIRLPHYQWDLEDYWIQYRNDWSLRKGDAALSNSAPVSAGPSLLSTTIHRVVKEEPMGTSRSVVLRSNLSDDALHPIVQGHKVNGLPLVTPAIYADIALTAGIYLQEKYGLGKKYGGQAGISDMTVERALIVQPAGTGLGQWLQTDIEVDSDKNFLKCRFSSVEDDGNSLSVQHAWCLVTYTASIQAEMTSPIWLKEKTLEAKTNMHTMRERLATGAAYRFNSNMVYRMVAVLADFDRAYRGLKEVILDSNSLEASSTVDCSGLPRRNGEKYAVHPAYLDSLTQTAGFVMNANEGSDIEVECFVNHGWKSLGLFEPLRADKQYHCYVRMIRDDHGDGVWQGDLYVLCEDRMAAIIEGITLQGLPRRLLYHVLSTANNLLSQKGHPLAQQTASFSHEQSSIDSQTIQAGLSTIVDIVSQESGIPRAELSDDTDLAQVGVDSLLSLLITSRLKEELDYNLGSGLSIFDKFRSLKQLKDGYLEAHGYNEPSPKEEDEDGLASQSTGSPSSQRSASSSSRSASLDALDKKKTLDSESDSTVSSSTDPQETLVLVEDKSQHKVRPVTSVILQEADKPSHAQSGPPTLFLFPDGSGSAMSYASLPEATANSKPSDAIGLPTTITLIGLICPYRHNPTELARCTLDSLLASYIEEIHRRQPSGPYSLGGWSSGGIFAYRAAQMLLEAGHAVHHLVLLDSPSPAAGLETLPDRFYEHCTRTQVFGQIEQNLGAQEEKGCSAKASSPRQPEWLIAHFQATVGLLSSYHAEPLKAQDALSLPLLPSTTIVWASQSALDGRVYSKFEISAEDGDGVRFLAEARTDFGPGGWGELLPPKTVSIHVLDEFDHFSMMHGNGARALTKILSDALRTEL</sequence>
<dbReference type="Pfam" id="PF22621">
    <property type="entry name" value="CurL-like_PKS_C"/>
    <property type="match status" value="1"/>
</dbReference>
<evidence type="ECO:0000313" key="10">
    <source>
        <dbReference type="Proteomes" id="UP000241462"/>
    </source>
</evidence>
<dbReference type="Pfam" id="PF16073">
    <property type="entry name" value="SAT"/>
    <property type="match status" value="1"/>
</dbReference>
<feature type="domain" description="PKS/mFAS DH" evidence="8">
    <location>
        <begin position="1309"/>
        <end position="1629"/>
    </location>
</feature>
<dbReference type="GO" id="GO:0004312">
    <property type="term" value="F:fatty acid synthase activity"/>
    <property type="evidence" value="ECO:0007669"/>
    <property type="project" value="TreeGrafter"/>
</dbReference>
<dbReference type="InterPro" id="IPR001031">
    <property type="entry name" value="Thioesterase"/>
</dbReference>
<evidence type="ECO:0000256" key="1">
    <source>
        <dbReference type="ARBA" id="ARBA00022450"/>
    </source>
</evidence>
<keyword evidence="2" id="KW-0597">Phosphoprotein</keyword>
<dbReference type="SMART" id="SM00827">
    <property type="entry name" value="PKS_AT"/>
    <property type="match status" value="1"/>
</dbReference>
<feature type="region of interest" description="C-terminal hotdog fold" evidence="4">
    <location>
        <begin position="1478"/>
        <end position="1629"/>
    </location>
</feature>
<evidence type="ECO:0000256" key="3">
    <source>
        <dbReference type="ARBA" id="ARBA00022679"/>
    </source>
</evidence>
<dbReference type="SUPFAM" id="SSF55048">
    <property type="entry name" value="Probable ACP-binding domain of malonyl-CoA ACP transacylase"/>
    <property type="match status" value="1"/>
</dbReference>
<dbReference type="Gene3D" id="3.40.47.10">
    <property type="match status" value="1"/>
</dbReference>
<dbReference type="Pfam" id="PF02801">
    <property type="entry name" value="Ketoacyl-synt_C"/>
    <property type="match status" value="1"/>
</dbReference>
<dbReference type="InterPro" id="IPR049551">
    <property type="entry name" value="PKS_DH_C"/>
</dbReference>
<keyword evidence="1" id="KW-0596">Phosphopantetheine</keyword>
<dbReference type="InterPro" id="IPR036736">
    <property type="entry name" value="ACP-like_sf"/>
</dbReference>
<dbReference type="InterPro" id="IPR001227">
    <property type="entry name" value="Ac_transferase_dom_sf"/>
</dbReference>
<evidence type="ECO:0000256" key="5">
    <source>
        <dbReference type="SAM" id="MobiDB-lite"/>
    </source>
</evidence>
<dbReference type="InterPro" id="IPR016035">
    <property type="entry name" value="Acyl_Trfase/lysoPLipase"/>
</dbReference>
<dbReference type="PANTHER" id="PTHR43775:SF40">
    <property type="entry name" value="NORSOLORINIC ACID SYNTHASE STCA"/>
    <property type="match status" value="1"/>
</dbReference>
<gene>
    <name evidence="9" type="ORF">BD289DRAFT_293041</name>
</gene>
<dbReference type="InterPro" id="IPR020841">
    <property type="entry name" value="PKS_Beta-ketoAc_synthase_dom"/>
</dbReference>
<dbReference type="Pfam" id="PF00698">
    <property type="entry name" value="Acyl_transf_1"/>
    <property type="match status" value="1"/>
</dbReference>
<feature type="domain" description="Ketosynthase family 3 (KS3)" evidence="7">
    <location>
        <begin position="384"/>
        <end position="819"/>
    </location>
</feature>
<dbReference type="InterPro" id="IPR014030">
    <property type="entry name" value="Ketoacyl_synth_N"/>
</dbReference>
<dbReference type="InterPro" id="IPR006162">
    <property type="entry name" value="Ppantetheine_attach_site"/>
</dbReference>
<dbReference type="EMBL" id="KZ678466">
    <property type="protein sequence ID" value="PSR83014.1"/>
    <property type="molecule type" value="Genomic_DNA"/>
</dbReference>
<dbReference type="SMART" id="SM00825">
    <property type="entry name" value="PKS_KS"/>
    <property type="match status" value="1"/>
</dbReference>
<dbReference type="InterPro" id="IPR014031">
    <property type="entry name" value="Ketoacyl_synth_C"/>
</dbReference>
<name>A0A2T3A573_9PEZI</name>
<dbReference type="Pfam" id="PF14765">
    <property type="entry name" value="PS-DH"/>
    <property type="match status" value="1"/>
</dbReference>
<dbReference type="InterPro" id="IPR018201">
    <property type="entry name" value="Ketoacyl_synth_AS"/>
</dbReference>
<organism evidence="9 10">
    <name type="scientific">Coniella lustricola</name>
    <dbReference type="NCBI Taxonomy" id="2025994"/>
    <lineage>
        <taxon>Eukaryota</taxon>
        <taxon>Fungi</taxon>
        <taxon>Dikarya</taxon>
        <taxon>Ascomycota</taxon>
        <taxon>Pezizomycotina</taxon>
        <taxon>Sordariomycetes</taxon>
        <taxon>Sordariomycetidae</taxon>
        <taxon>Diaporthales</taxon>
        <taxon>Schizoparmaceae</taxon>
        <taxon>Coniella</taxon>
    </lineage>
</organism>
<dbReference type="InterPro" id="IPR014043">
    <property type="entry name" value="Acyl_transferase_dom"/>
</dbReference>
<dbReference type="Gene3D" id="3.10.129.110">
    <property type="entry name" value="Polyketide synthase dehydratase"/>
    <property type="match status" value="1"/>
</dbReference>
<dbReference type="InterPro" id="IPR042104">
    <property type="entry name" value="PKS_dehydratase_sf"/>
</dbReference>
<dbReference type="PROSITE" id="PS00606">
    <property type="entry name" value="KS3_1"/>
    <property type="match status" value="1"/>
</dbReference>
<evidence type="ECO:0000259" key="6">
    <source>
        <dbReference type="PROSITE" id="PS50075"/>
    </source>
</evidence>
<feature type="active site" description="Proton acceptor; for dehydratase activity" evidence="4">
    <location>
        <position position="1341"/>
    </location>
</feature>
<dbReference type="GO" id="GO:0006633">
    <property type="term" value="P:fatty acid biosynthetic process"/>
    <property type="evidence" value="ECO:0007669"/>
    <property type="project" value="InterPro"/>
</dbReference>
<feature type="active site" description="Proton donor; for dehydratase activity" evidence="4">
    <location>
        <position position="1540"/>
    </location>
</feature>
<dbReference type="Proteomes" id="UP000241462">
    <property type="component" value="Unassembled WGS sequence"/>
</dbReference>
<evidence type="ECO:0000313" key="9">
    <source>
        <dbReference type="EMBL" id="PSR83014.1"/>
    </source>
</evidence>
<dbReference type="CDD" id="cd00833">
    <property type="entry name" value="PKS"/>
    <property type="match status" value="1"/>
</dbReference>
<proteinExistence type="predicted"/>
<dbReference type="PROSITE" id="PS50075">
    <property type="entry name" value="CARRIER"/>
    <property type="match status" value="1"/>
</dbReference>
<keyword evidence="3" id="KW-0808">Transferase</keyword>
<accession>A0A2T3A573</accession>
<dbReference type="PROSITE" id="PS52019">
    <property type="entry name" value="PKS_MFAS_DH"/>
    <property type="match status" value="1"/>
</dbReference>
<dbReference type="SUPFAM" id="SSF52151">
    <property type="entry name" value="FabD/lysophospholipase-like"/>
    <property type="match status" value="1"/>
</dbReference>
<dbReference type="InterPro" id="IPR050091">
    <property type="entry name" value="PKS_NRPS_Biosynth_Enz"/>
</dbReference>
<dbReference type="SUPFAM" id="SSF53474">
    <property type="entry name" value="alpha/beta-Hydrolases"/>
    <property type="match status" value="1"/>
</dbReference>
<dbReference type="InterPro" id="IPR029058">
    <property type="entry name" value="AB_hydrolase_fold"/>
</dbReference>
<feature type="region of interest" description="Disordered" evidence="5">
    <location>
        <begin position="1741"/>
        <end position="1814"/>
    </location>
</feature>
<reference evidence="9 10" key="1">
    <citation type="journal article" date="2018" name="Mycol. Prog.">
        <title>Coniella lustricola, a new species from submerged detritus.</title>
        <authorList>
            <person name="Raudabaugh D.B."/>
            <person name="Iturriaga T."/>
            <person name="Carver A."/>
            <person name="Mondo S."/>
            <person name="Pangilinan J."/>
            <person name="Lipzen A."/>
            <person name="He G."/>
            <person name="Amirebrahimi M."/>
            <person name="Grigoriev I.V."/>
            <person name="Miller A.N."/>
        </authorList>
    </citation>
    <scope>NUCLEOTIDE SEQUENCE [LARGE SCALE GENOMIC DNA]</scope>
    <source>
        <strain evidence="9 10">B22-T-1</strain>
    </source>
</reference>
<dbReference type="Pfam" id="PF00550">
    <property type="entry name" value="PP-binding"/>
    <property type="match status" value="1"/>
</dbReference>
<protein>
    <submittedName>
        <fullName evidence="9">Uncharacterized protein</fullName>
    </submittedName>
</protein>
<dbReference type="InParanoid" id="A0A2T3A573"/>
<dbReference type="STRING" id="2025994.A0A2T3A573"/>
<evidence type="ECO:0000256" key="2">
    <source>
        <dbReference type="ARBA" id="ARBA00022553"/>
    </source>
</evidence>
<dbReference type="InterPro" id="IPR030918">
    <property type="entry name" value="PT_fungal_PKS"/>
</dbReference>
<feature type="region of interest" description="N-terminal hotdog fold" evidence="4">
    <location>
        <begin position="1309"/>
        <end position="1446"/>
    </location>
</feature>
<dbReference type="Pfam" id="PF00109">
    <property type="entry name" value="ketoacyl-synt"/>
    <property type="match status" value="1"/>
</dbReference>
<feature type="domain" description="Carrier" evidence="6">
    <location>
        <begin position="1663"/>
        <end position="1742"/>
    </location>
</feature>
<dbReference type="Gene3D" id="1.10.1200.10">
    <property type="entry name" value="ACP-like"/>
    <property type="match status" value="1"/>
</dbReference>
<dbReference type="Gene3D" id="3.40.366.10">
    <property type="entry name" value="Malonyl-Coenzyme A Acyl Carrier Protein, domain 2"/>
    <property type="match status" value="2"/>
</dbReference>
<dbReference type="Gene3D" id="3.40.50.1820">
    <property type="entry name" value="alpha/beta hydrolase"/>
    <property type="match status" value="1"/>
</dbReference>